<feature type="compositionally biased region" description="Basic residues" evidence="1">
    <location>
        <begin position="712"/>
        <end position="721"/>
    </location>
</feature>
<evidence type="ECO:0000259" key="2">
    <source>
        <dbReference type="Pfam" id="PF13362"/>
    </source>
</evidence>
<dbReference type="InterPro" id="IPR006171">
    <property type="entry name" value="TOPRIM_dom"/>
</dbReference>
<feature type="compositionally biased region" description="Basic and acidic residues" evidence="1">
    <location>
        <begin position="393"/>
        <end position="410"/>
    </location>
</feature>
<evidence type="ECO:0000313" key="5">
    <source>
        <dbReference type="EMBL" id="NIJ09349.1"/>
    </source>
</evidence>
<dbReference type="EMBL" id="JAAOZC010000010">
    <property type="protein sequence ID" value="NIJ09349.1"/>
    <property type="molecule type" value="Genomic_DNA"/>
</dbReference>
<dbReference type="InterPro" id="IPR043764">
    <property type="entry name" value="DUF5710"/>
</dbReference>
<feature type="region of interest" description="Disordered" evidence="1">
    <location>
        <begin position="385"/>
        <end position="466"/>
    </location>
</feature>
<feature type="compositionally biased region" description="Basic and acidic residues" evidence="1">
    <location>
        <begin position="438"/>
        <end position="458"/>
    </location>
</feature>
<feature type="domain" description="Large polyvalent protein-associated" evidence="3">
    <location>
        <begin position="467"/>
        <end position="560"/>
    </location>
</feature>
<dbReference type="Pfam" id="PF18821">
    <property type="entry name" value="LPD7"/>
    <property type="match status" value="1"/>
</dbReference>
<reference evidence="5 6" key="1">
    <citation type="submission" date="2020-03" db="EMBL/GenBank/DDBJ databases">
        <title>Genomic Encyclopedia of Type Strains, Phase III (KMG-III): the genomes of soil and plant-associated and newly described type strains.</title>
        <authorList>
            <person name="Whitman W."/>
        </authorList>
    </citation>
    <scope>NUCLEOTIDE SEQUENCE [LARGE SCALE GENOMIC DNA]</scope>
    <source>
        <strain evidence="5 6">CECT 8804</strain>
    </source>
</reference>
<feature type="compositionally biased region" description="Basic and acidic residues" evidence="1">
    <location>
        <begin position="573"/>
        <end position="585"/>
    </location>
</feature>
<proteinExistence type="predicted"/>
<dbReference type="Pfam" id="PF18974">
    <property type="entry name" value="DUF5710"/>
    <property type="match status" value="2"/>
</dbReference>
<gene>
    <name evidence="5" type="ORF">FHS31_002981</name>
</gene>
<dbReference type="InterPro" id="IPR034154">
    <property type="entry name" value="TOPRIM_DnaG/twinkle"/>
</dbReference>
<evidence type="ECO:0000259" key="3">
    <source>
        <dbReference type="Pfam" id="PF18821"/>
    </source>
</evidence>
<feature type="region of interest" description="Disordered" evidence="1">
    <location>
        <begin position="684"/>
        <end position="721"/>
    </location>
</feature>
<organism evidence="5 6">
    <name type="scientific">Sphingomonas vulcanisoli</name>
    <dbReference type="NCBI Taxonomy" id="1658060"/>
    <lineage>
        <taxon>Bacteria</taxon>
        <taxon>Pseudomonadati</taxon>
        <taxon>Pseudomonadota</taxon>
        <taxon>Alphaproteobacteria</taxon>
        <taxon>Sphingomonadales</taxon>
        <taxon>Sphingomonadaceae</taxon>
        <taxon>Sphingomonas</taxon>
    </lineage>
</organism>
<keyword evidence="6" id="KW-1185">Reference proteome</keyword>
<feature type="domain" description="DUF5710" evidence="4">
    <location>
        <begin position="586"/>
        <end position="628"/>
    </location>
</feature>
<feature type="region of interest" description="Disordered" evidence="1">
    <location>
        <begin position="549"/>
        <end position="585"/>
    </location>
</feature>
<protein>
    <submittedName>
        <fullName evidence="5">Phage/plasmid primase-like uncharacterized protein</fullName>
    </submittedName>
</protein>
<dbReference type="RefSeq" id="WP_167074893.1">
    <property type="nucleotide sequence ID" value="NZ_JAAOZC010000010.1"/>
</dbReference>
<feature type="domain" description="DUF5710" evidence="4">
    <location>
        <begin position="5"/>
        <end position="47"/>
    </location>
</feature>
<evidence type="ECO:0000256" key="1">
    <source>
        <dbReference type="SAM" id="MobiDB-lite"/>
    </source>
</evidence>
<dbReference type="Proteomes" id="UP000727456">
    <property type="component" value="Unassembled WGS sequence"/>
</dbReference>
<dbReference type="CDD" id="cd01029">
    <property type="entry name" value="TOPRIM_primases"/>
    <property type="match status" value="1"/>
</dbReference>
<evidence type="ECO:0000259" key="4">
    <source>
        <dbReference type="Pfam" id="PF18974"/>
    </source>
</evidence>
<comment type="caution">
    <text evidence="5">The sequence shown here is derived from an EMBL/GenBank/DDBJ whole genome shotgun (WGS) entry which is preliminary data.</text>
</comment>
<dbReference type="Pfam" id="PF13362">
    <property type="entry name" value="Toprim_3"/>
    <property type="match status" value="1"/>
</dbReference>
<evidence type="ECO:0000313" key="6">
    <source>
        <dbReference type="Proteomes" id="UP000727456"/>
    </source>
</evidence>
<sequence length="721" mass="78944">MDDKRIFLAVPYEQRAAARAAGARWDATLKVWYVSDGQQSKVSRWMPQASEPEIAPREEFIATMTAHGLLAIDRHPIADGRNHRVPVEGDKVSPQGRYARPSGRYALHLDGHPAGYVRNFRTGVYASWKSTGFKLPPHELAALRADIVEREKVHAAEQSAAIEAAARRAQQRTARLVPAREPTGYMLAKGIRPTLGALTDSIGETTFLPAIDIDGKQWTLQTIKSDGLKLFQKGSRKEGTFHIVDGDLPALDRLAALVMAEGYATAVIITDAIGQPTIAAFDAGNLLPVATALRERFPGRPILIAGDDDVGVQLSEGHNPGREKATAAAEAVDGLAVFPVFARGEQEASPRDFTDFHDLAVRSRIGRQGAQAQIQAAMAGILAGPGGASVEAHMPEEPRPSEKERRREPPAEIPIAPVEPAAEARDARSENPNSIAPERGHDDDDRRVERGEPSHEVGDVPGDISARYRIETGSRRHHDFYESHTAEQPAFRDRGNRLVSEIESAAVIADMIVIAEHRGWQSITVEGTNEFRREAWVRAHRAGLEVAGYTPTERDRQEATARSPSPRSGPVHARADDHAREQDKPRILLSVPFAEKENAKAAGARWDRDARSWYVEDGQQAAVARWIPDAEQARAENVIGRDRAAVEQLRTIEAVVSSTLSDDPSKAKRVLEAGRDALAAKVERGEAVQAPVLQDRNRDAEPSAEIGPPKVVARKPRERLR</sequence>
<name>A0ABX0TYQ7_9SPHN</name>
<feature type="domain" description="Toprim" evidence="2">
    <location>
        <begin position="257"/>
        <end position="357"/>
    </location>
</feature>
<dbReference type="InterPro" id="IPR040677">
    <property type="entry name" value="LPD7"/>
</dbReference>
<accession>A0ABX0TYQ7</accession>